<dbReference type="AlphaFoldDB" id="A0A9D1Q0Y7"/>
<dbReference type="SUPFAM" id="SSF51735">
    <property type="entry name" value="NAD(P)-binding Rossmann-fold domains"/>
    <property type="match status" value="1"/>
</dbReference>
<dbReference type="InterPro" id="IPR003099">
    <property type="entry name" value="Prephen_DH"/>
</dbReference>
<comment type="caution">
    <text evidence="13">The sequence shown here is derived from an EMBL/GenBank/DDBJ whole genome shotgun (WGS) entry which is preliminary data.</text>
</comment>
<dbReference type="Gene3D" id="1.10.3660.10">
    <property type="entry name" value="6-phosphogluconate dehydrogenase C-terminal like domain"/>
    <property type="match status" value="1"/>
</dbReference>
<keyword evidence="6" id="KW-0560">Oxidoreductase</keyword>
<dbReference type="GO" id="GO:0006571">
    <property type="term" value="P:tyrosine biosynthetic process"/>
    <property type="evidence" value="ECO:0007669"/>
    <property type="project" value="UniProtKB-KW"/>
</dbReference>
<dbReference type="InterPro" id="IPR046826">
    <property type="entry name" value="PDH_N"/>
</dbReference>
<evidence type="ECO:0000256" key="10">
    <source>
        <dbReference type="SAM" id="Phobius"/>
    </source>
</evidence>
<dbReference type="InterPro" id="IPR002912">
    <property type="entry name" value="ACT_dom"/>
</dbReference>
<dbReference type="InterPro" id="IPR050812">
    <property type="entry name" value="Preph/Arog_dehydrog"/>
</dbReference>
<feature type="transmembrane region" description="Helical" evidence="10">
    <location>
        <begin position="6"/>
        <end position="26"/>
    </location>
</feature>
<keyword evidence="10" id="KW-0812">Transmembrane</keyword>
<evidence type="ECO:0000256" key="8">
    <source>
        <dbReference type="ARBA" id="ARBA00023141"/>
    </source>
</evidence>
<dbReference type="InterPro" id="IPR046825">
    <property type="entry name" value="PDH_C"/>
</dbReference>
<evidence type="ECO:0000256" key="4">
    <source>
        <dbReference type="ARBA" id="ARBA00016891"/>
    </source>
</evidence>
<feature type="domain" description="ACT" evidence="12">
    <location>
        <begin position="274"/>
        <end position="334"/>
    </location>
</feature>
<dbReference type="GO" id="GO:0004665">
    <property type="term" value="F:prephenate dehydrogenase (NADP+) activity"/>
    <property type="evidence" value="ECO:0007669"/>
    <property type="project" value="InterPro"/>
</dbReference>
<evidence type="ECO:0000259" key="12">
    <source>
        <dbReference type="PROSITE" id="PS51671"/>
    </source>
</evidence>
<comment type="similarity">
    <text evidence="2">Belongs to the prephenate/arogenate dehydrogenase family.</text>
</comment>
<accession>A0A9D1Q0Y7</accession>
<dbReference type="SUPFAM" id="SSF55021">
    <property type="entry name" value="ACT-like"/>
    <property type="match status" value="1"/>
</dbReference>
<proteinExistence type="inferred from homology"/>
<dbReference type="InterPro" id="IPR045865">
    <property type="entry name" value="ACT-like_dom_sf"/>
</dbReference>
<reference evidence="13" key="1">
    <citation type="journal article" date="2021" name="PeerJ">
        <title>Extensive microbial diversity within the chicken gut microbiome revealed by metagenomics and culture.</title>
        <authorList>
            <person name="Gilroy R."/>
            <person name="Ravi A."/>
            <person name="Getino M."/>
            <person name="Pursley I."/>
            <person name="Horton D.L."/>
            <person name="Alikhan N.F."/>
            <person name="Baker D."/>
            <person name="Gharbi K."/>
            <person name="Hall N."/>
            <person name="Watson M."/>
            <person name="Adriaenssens E.M."/>
            <person name="Foster-Nyarko E."/>
            <person name="Jarju S."/>
            <person name="Secka A."/>
            <person name="Antonio M."/>
            <person name="Oren A."/>
            <person name="Chaudhuri R.R."/>
            <person name="La Ragione R."/>
            <person name="Hildebrand F."/>
            <person name="Pallen M.J."/>
        </authorList>
    </citation>
    <scope>NUCLEOTIDE SEQUENCE</scope>
    <source>
        <strain evidence="13">12435</strain>
    </source>
</reference>
<dbReference type="PROSITE" id="PS51176">
    <property type="entry name" value="PDH_ADH"/>
    <property type="match status" value="1"/>
</dbReference>
<evidence type="ECO:0000313" key="14">
    <source>
        <dbReference type="Proteomes" id="UP000823990"/>
    </source>
</evidence>
<organism evidence="13 14">
    <name type="scientific">Candidatus Protoclostridium stercorigallinarum</name>
    <dbReference type="NCBI Taxonomy" id="2838741"/>
    <lineage>
        <taxon>Bacteria</taxon>
        <taxon>Bacillati</taxon>
        <taxon>Bacillota</taxon>
        <taxon>Clostridia</taxon>
        <taxon>Candidatus Protoclostridium</taxon>
    </lineage>
</organism>
<dbReference type="PANTHER" id="PTHR21363:SF0">
    <property type="entry name" value="PREPHENATE DEHYDROGENASE [NADP(+)]"/>
    <property type="match status" value="1"/>
</dbReference>
<keyword evidence="10" id="KW-1133">Transmembrane helix</keyword>
<keyword evidence="8" id="KW-0057">Aromatic amino acid biosynthesis</keyword>
<evidence type="ECO:0000256" key="6">
    <source>
        <dbReference type="ARBA" id="ARBA00023002"/>
    </source>
</evidence>
<dbReference type="EMBL" id="DXHS01000048">
    <property type="protein sequence ID" value="HIW02237.1"/>
    <property type="molecule type" value="Genomic_DNA"/>
</dbReference>
<evidence type="ECO:0000313" key="13">
    <source>
        <dbReference type="EMBL" id="HIW02237.1"/>
    </source>
</evidence>
<dbReference type="InterPro" id="IPR008927">
    <property type="entry name" value="6-PGluconate_DH-like_C_sf"/>
</dbReference>
<gene>
    <name evidence="13" type="ORF">H9892_02730</name>
</gene>
<dbReference type="Pfam" id="PF02153">
    <property type="entry name" value="PDH_N"/>
    <property type="match status" value="1"/>
</dbReference>
<dbReference type="PROSITE" id="PS51671">
    <property type="entry name" value="ACT"/>
    <property type="match status" value="1"/>
</dbReference>
<dbReference type="Gene3D" id="3.40.50.720">
    <property type="entry name" value="NAD(P)-binding Rossmann-like Domain"/>
    <property type="match status" value="1"/>
</dbReference>
<dbReference type="GO" id="GO:0008977">
    <property type="term" value="F:prephenate dehydrogenase (NAD+) activity"/>
    <property type="evidence" value="ECO:0007669"/>
    <property type="project" value="UniProtKB-EC"/>
</dbReference>
<dbReference type="PANTHER" id="PTHR21363">
    <property type="entry name" value="PREPHENATE DEHYDROGENASE"/>
    <property type="match status" value="1"/>
</dbReference>
<evidence type="ECO:0000256" key="7">
    <source>
        <dbReference type="ARBA" id="ARBA00023027"/>
    </source>
</evidence>
<evidence type="ECO:0000256" key="3">
    <source>
        <dbReference type="ARBA" id="ARBA00012068"/>
    </source>
</evidence>
<comment type="catalytic activity">
    <reaction evidence="9">
        <text>prephenate + NAD(+) = 3-(4-hydroxyphenyl)pyruvate + CO2 + NADH</text>
        <dbReference type="Rhea" id="RHEA:13869"/>
        <dbReference type="ChEBI" id="CHEBI:16526"/>
        <dbReference type="ChEBI" id="CHEBI:29934"/>
        <dbReference type="ChEBI" id="CHEBI:36242"/>
        <dbReference type="ChEBI" id="CHEBI:57540"/>
        <dbReference type="ChEBI" id="CHEBI:57945"/>
        <dbReference type="EC" id="1.3.1.12"/>
    </reaction>
</comment>
<keyword evidence="8" id="KW-0028">Amino-acid biosynthesis</keyword>
<keyword evidence="10" id="KW-0472">Membrane</keyword>
<dbReference type="Proteomes" id="UP000823990">
    <property type="component" value="Unassembled WGS sequence"/>
</dbReference>
<dbReference type="EC" id="1.3.1.12" evidence="3"/>
<comment type="pathway">
    <text evidence="1">Amino-acid biosynthesis; L-tyrosine biosynthesis; (4-hydroxyphenyl)pyruvate from prephenate (NAD(+) route): step 1/1.</text>
</comment>
<evidence type="ECO:0000259" key="11">
    <source>
        <dbReference type="PROSITE" id="PS51176"/>
    </source>
</evidence>
<dbReference type="SUPFAM" id="SSF48179">
    <property type="entry name" value="6-phosphogluconate dehydrogenase C-terminal domain-like"/>
    <property type="match status" value="1"/>
</dbReference>
<evidence type="ECO:0000256" key="2">
    <source>
        <dbReference type="ARBA" id="ARBA00007964"/>
    </source>
</evidence>
<keyword evidence="7" id="KW-0520">NAD</keyword>
<name>A0A9D1Q0Y7_9FIRM</name>
<evidence type="ECO:0000256" key="5">
    <source>
        <dbReference type="ARBA" id="ARBA00022498"/>
    </source>
</evidence>
<dbReference type="InterPro" id="IPR036291">
    <property type="entry name" value="NAD(P)-bd_dom_sf"/>
</dbReference>
<dbReference type="GO" id="GO:0070403">
    <property type="term" value="F:NAD+ binding"/>
    <property type="evidence" value="ECO:0007669"/>
    <property type="project" value="InterPro"/>
</dbReference>
<dbReference type="Pfam" id="PF20463">
    <property type="entry name" value="PDH_C"/>
    <property type="match status" value="1"/>
</dbReference>
<reference evidence="13" key="2">
    <citation type="submission" date="2021-04" db="EMBL/GenBank/DDBJ databases">
        <authorList>
            <person name="Gilroy R."/>
        </authorList>
    </citation>
    <scope>NUCLEOTIDE SEQUENCE</scope>
    <source>
        <strain evidence="13">12435</strain>
    </source>
</reference>
<keyword evidence="5" id="KW-0827">Tyrosine biosynthesis</keyword>
<sequence length="334" mass="35376">MAKDKIGIVGLGLIGGSLGMALRGAYTVKGMAHKAADAEYALDAGIADETVADLSRFGDCRAVIVCTPLAIVRENVAKLASMYPDAVISDVGSVKGMLSGIPGRVIGGHPMAGTEKSGIRAARPRLLENAYYILTDYGGDGEALAYMKDVAAAAGAIPVTMSAEEHDKLVGKISHLVHMAAYSLVESAMTGDETIVGTGFMDTTRIASSSPEFWNTVASLNRANIVEDMDGYIKTLSALRDDIAAGRDITPFLRDAKSKRDRLLGSRRLMSEYILYADVPDCVGSIADVLTRLTAAGVDIENLSVVHSREGSGGALRLELRCEEDYNKAKEILS</sequence>
<feature type="domain" description="Prephenate/arogenate dehydrogenase" evidence="11">
    <location>
        <begin position="4"/>
        <end position="272"/>
    </location>
</feature>
<evidence type="ECO:0000256" key="9">
    <source>
        <dbReference type="ARBA" id="ARBA00049260"/>
    </source>
</evidence>
<protein>
    <recommendedName>
        <fullName evidence="4">Prephenate dehydrogenase</fullName>
        <ecNumber evidence="3">1.3.1.12</ecNumber>
    </recommendedName>
</protein>
<evidence type="ECO:0000256" key="1">
    <source>
        <dbReference type="ARBA" id="ARBA00005067"/>
    </source>
</evidence>